<dbReference type="PIRSF" id="PIRSF036427">
    <property type="entry name" value="Precrrn-2_mtase"/>
    <property type="match status" value="1"/>
</dbReference>
<dbReference type="AlphaFoldDB" id="A0A415EU77"/>
<protein>
    <submittedName>
        <fullName evidence="9">Cobalt-factor II C(20)-methyltransferase</fullName>
        <ecNumber evidence="9">2.1.1.151</ecNumber>
    </submittedName>
</protein>
<evidence type="ECO:0000256" key="2">
    <source>
        <dbReference type="ARBA" id="ARBA00005879"/>
    </source>
</evidence>
<reference evidence="9 10" key="1">
    <citation type="submission" date="2018-08" db="EMBL/GenBank/DDBJ databases">
        <title>A genome reference for cultivated species of the human gut microbiota.</title>
        <authorList>
            <person name="Zou Y."/>
            <person name="Xue W."/>
            <person name="Luo G."/>
        </authorList>
    </citation>
    <scope>NUCLEOTIDE SEQUENCE [LARGE SCALE GENOMIC DNA]</scope>
    <source>
        <strain evidence="9 10">AF48-16</strain>
    </source>
</reference>
<dbReference type="Gene3D" id="3.40.1010.10">
    <property type="entry name" value="Cobalt-precorrin-4 Transmethylase, Domain 1"/>
    <property type="match status" value="1"/>
</dbReference>
<dbReference type="InterPro" id="IPR014777">
    <property type="entry name" value="4pyrrole_Mease_sub1"/>
</dbReference>
<dbReference type="PROSITE" id="PS00839">
    <property type="entry name" value="SUMT_1"/>
    <property type="match status" value="1"/>
</dbReference>
<evidence type="ECO:0000256" key="3">
    <source>
        <dbReference type="ARBA" id="ARBA00022573"/>
    </source>
</evidence>
<gene>
    <name evidence="9" type="ORF">DW084_06620</name>
</gene>
<dbReference type="UniPathway" id="UPA00148"/>
<evidence type="ECO:0000256" key="7">
    <source>
        <dbReference type="PIRNR" id="PIRNR036427"/>
    </source>
</evidence>
<dbReference type="Proteomes" id="UP000286288">
    <property type="component" value="Unassembled WGS sequence"/>
</dbReference>
<accession>A0A415EU77</accession>
<evidence type="ECO:0000256" key="1">
    <source>
        <dbReference type="ARBA" id="ARBA00004953"/>
    </source>
</evidence>
<dbReference type="InterPro" id="IPR014776">
    <property type="entry name" value="4pyrrole_Mease_sub2"/>
</dbReference>
<comment type="similarity">
    <text evidence="2 7">Belongs to the precorrin methyltransferase family.</text>
</comment>
<keyword evidence="5 9" id="KW-0808">Transferase</keyword>
<evidence type="ECO:0000259" key="8">
    <source>
        <dbReference type="Pfam" id="PF00590"/>
    </source>
</evidence>
<sequence>MTKFYGIGTGPGDSDLLTIRGKNTLEKIDILYTPESKKEGKSLALSIVAPYLKPDLTIKQRHFPMSNDQQSKEKAWDSIAEEIIADVQSGKDVGFITLGDPMIYSTYSYLLERVKKVIETETIAGISSFSQIASQLQMPLVLDDETYAVVPATAEEAFLRQALENFTTIIIMKIALAVPKIKVLLEELDLSDQTILISNVSMDGQEVIKGMRSITEEDKLSYFTTAIVYKNRC</sequence>
<dbReference type="RefSeq" id="WP_151195536.1">
    <property type="nucleotide sequence ID" value="NZ_JBEFPE010000001.1"/>
</dbReference>
<dbReference type="InterPro" id="IPR003043">
    <property type="entry name" value="Uropor_MeTrfase_CS"/>
</dbReference>
<dbReference type="PANTHER" id="PTHR43467">
    <property type="entry name" value="COBALT-PRECORRIN-2 C(20)-METHYLTRANSFERASE"/>
    <property type="match status" value="1"/>
</dbReference>
<name>A0A415EU77_ENTCA</name>
<dbReference type="InterPro" id="IPR035996">
    <property type="entry name" value="4pyrrol_Methylase_sf"/>
</dbReference>
<dbReference type="EC" id="2.1.1.151" evidence="9"/>
<dbReference type="GO" id="GO:0030788">
    <property type="term" value="F:precorrin-2 C20-methyltransferase activity"/>
    <property type="evidence" value="ECO:0007669"/>
    <property type="project" value="InterPro"/>
</dbReference>
<dbReference type="NCBIfam" id="NF004059">
    <property type="entry name" value="PRK05576.1-2"/>
    <property type="match status" value="1"/>
</dbReference>
<evidence type="ECO:0000256" key="6">
    <source>
        <dbReference type="ARBA" id="ARBA00022691"/>
    </source>
</evidence>
<dbReference type="Gene3D" id="3.30.950.10">
    <property type="entry name" value="Methyltransferase, Cobalt-precorrin-4 Transmethylase, Domain 2"/>
    <property type="match status" value="1"/>
</dbReference>
<organism evidence="9 10">
    <name type="scientific">Enterococcus casseliflavus</name>
    <name type="common">Enterococcus flavescens</name>
    <dbReference type="NCBI Taxonomy" id="37734"/>
    <lineage>
        <taxon>Bacteria</taxon>
        <taxon>Bacillati</taxon>
        <taxon>Bacillota</taxon>
        <taxon>Bacilli</taxon>
        <taxon>Lactobacillales</taxon>
        <taxon>Enterococcaceae</taxon>
        <taxon>Enterococcus</taxon>
    </lineage>
</organism>
<keyword evidence="4 9" id="KW-0489">Methyltransferase</keyword>
<dbReference type="PANTHER" id="PTHR43467:SF2">
    <property type="entry name" value="COBALT-PRECORRIN-2 C(20)-METHYLTRANSFERASE"/>
    <property type="match status" value="1"/>
</dbReference>
<keyword evidence="3" id="KW-0169">Cobalamin biosynthesis</keyword>
<comment type="pathway">
    <text evidence="1">Cofactor biosynthesis; adenosylcobalamin biosynthesis.</text>
</comment>
<keyword evidence="6" id="KW-0949">S-adenosyl-L-methionine</keyword>
<dbReference type="InterPro" id="IPR006364">
    <property type="entry name" value="CobI/CbiL/CobIJ_dom"/>
</dbReference>
<evidence type="ECO:0000313" key="9">
    <source>
        <dbReference type="EMBL" id="RHK06845.1"/>
    </source>
</evidence>
<dbReference type="CDD" id="cd11645">
    <property type="entry name" value="Precorrin_2_C20_MT"/>
    <property type="match status" value="1"/>
</dbReference>
<proteinExistence type="inferred from homology"/>
<dbReference type="GO" id="GO:0009236">
    <property type="term" value="P:cobalamin biosynthetic process"/>
    <property type="evidence" value="ECO:0007669"/>
    <property type="project" value="UniProtKB-UniRule"/>
</dbReference>
<dbReference type="InterPro" id="IPR012382">
    <property type="entry name" value="CobI/CbiL"/>
</dbReference>
<evidence type="ECO:0000256" key="4">
    <source>
        <dbReference type="ARBA" id="ARBA00022603"/>
    </source>
</evidence>
<evidence type="ECO:0000313" key="10">
    <source>
        <dbReference type="Proteomes" id="UP000286288"/>
    </source>
</evidence>
<dbReference type="GO" id="GO:0032259">
    <property type="term" value="P:methylation"/>
    <property type="evidence" value="ECO:0007669"/>
    <property type="project" value="UniProtKB-KW"/>
</dbReference>
<dbReference type="EMBL" id="QRMZ01000007">
    <property type="protein sequence ID" value="RHK06845.1"/>
    <property type="molecule type" value="Genomic_DNA"/>
</dbReference>
<dbReference type="GO" id="GO:0043781">
    <property type="term" value="F:cobalt-factor II C20-methyltransferase activity"/>
    <property type="evidence" value="ECO:0007669"/>
    <property type="project" value="UniProtKB-EC"/>
</dbReference>
<feature type="domain" description="Tetrapyrrole methylase" evidence="8">
    <location>
        <begin position="3"/>
        <end position="210"/>
    </location>
</feature>
<dbReference type="InterPro" id="IPR000878">
    <property type="entry name" value="4pyrrol_Mease"/>
</dbReference>
<evidence type="ECO:0000256" key="5">
    <source>
        <dbReference type="ARBA" id="ARBA00022679"/>
    </source>
</evidence>
<dbReference type="Pfam" id="PF00590">
    <property type="entry name" value="TP_methylase"/>
    <property type="match status" value="1"/>
</dbReference>
<dbReference type="SUPFAM" id="SSF53790">
    <property type="entry name" value="Tetrapyrrole methylase"/>
    <property type="match status" value="1"/>
</dbReference>
<dbReference type="NCBIfam" id="TIGR01467">
    <property type="entry name" value="cobI_cbiL"/>
    <property type="match status" value="1"/>
</dbReference>
<comment type="caution">
    <text evidence="9">The sequence shown here is derived from an EMBL/GenBank/DDBJ whole genome shotgun (WGS) entry which is preliminary data.</text>
</comment>